<evidence type="ECO:0000259" key="1">
    <source>
        <dbReference type="PROSITE" id="PS51186"/>
    </source>
</evidence>
<dbReference type="AlphaFoldDB" id="A0A239WC39"/>
<evidence type="ECO:0000313" key="2">
    <source>
        <dbReference type="EMBL" id="SNV32077.1"/>
    </source>
</evidence>
<dbReference type="EMBL" id="LT906454">
    <property type="protein sequence ID" value="SNV32077.1"/>
    <property type="molecule type" value="Genomic_DNA"/>
</dbReference>
<dbReference type="EC" id="2.3.1.-" evidence="2"/>
<dbReference type="PROSITE" id="PS51186">
    <property type="entry name" value="GNAT"/>
    <property type="match status" value="1"/>
</dbReference>
<feature type="domain" description="N-acetyltransferase" evidence="1">
    <location>
        <begin position="1"/>
        <end position="160"/>
    </location>
</feature>
<gene>
    <name evidence="2" type="primary">yncA</name>
    <name evidence="2" type="ORF">SAMEA4504048_00107</name>
</gene>
<dbReference type="SUPFAM" id="SSF55729">
    <property type="entry name" value="Acyl-CoA N-acyltransferases (Nat)"/>
    <property type="match status" value="1"/>
</dbReference>
<dbReference type="PANTHER" id="PTHR43415">
    <property type="entry name" value="SPERMIDINE N(1)-ACETYLTRANSFERASE"/>
    <property type="match status" value="1"/>
</dbReference>
<dbReference type="PIRSF" id="PIRSF037663">
    <property type="entry name" value="Acetyltransf_GNAT_prd"/>
    <property type="match status" value="1"/>
</dbReference>
<dbReference type="OrthoDB" id="9802340at2"/>
<dbReference type="PANTHER" id="PTHR43415:SF3">
    <property type="entry name" value="GNAT-FAMILY ACETYLTRANSFERASE"/>
    <property type="match status" value="1"/>
</dbReference>
<accession>A0A239WC39</accession>
<keyword evidence="2" id="KW-0808">Transferase</keyword>
<dbReference type="InterPro" id="IPR017255">
    <property type="entry name" value="AcTrfase_GNAT_prd"/>
</dbReference>
<sequence>MNIRYMTLDDVEDIVSLENKVWTAETTPAPLPISDANKVIEKYEQNTKYLIAEDDDGFVLGVLDFHNFYPFDSGKHIVTFGIAVDPDERREGVGKALINYFFKEALADNYRKVIIHVLSTNHQAVQFYEELGFSQEARLKETFLINGDYVDDLIFTYNLEDFDA</sequence>
<protein>
    <submittedName>
        <fullName evidence="2">GNAT family acetyltransferase</fullName>
        <ecNumber evidence="2">2.3.1.-</ecNumber>
    </submittedName>
</protein>
<dbReference type="KEGG" id="saco:SAME_00107"/>
<dbReference type="Proteomes" id="UP000215144">
    <property type="component" value="Chromosome 1"/>
</dbReference>
<dbReference type="Gene3D" id="3.40.630.30">
    <property type="match status" value="1"/>
</dbReference>
<dbReference type="GO" id="GO:0016747">
    <property type="term" value="F:acyltransferase activity, transferring groups other than amino-acyl groups"/>
    <property type="evidence" value="ECO:0007669"/>
    <property type="project" value="InterPro"/>
</dbReference>
<dbReference type="Pfam" id="PF00583">
    <property type="entry name" value="Acetyltransf_1"/>
    <property type="match status" value="1"/>
</dbReference>
<reference evidence="2 3" key="1">
    <citation type="submission" date="2017-06" db="EMBL/GenBank/DDBJ databases">
        <authorList>
            <consortium name="Pathogen Informatics"/>
        </authorList>
    </citation>
    <scope>NUCLEOTIDE SEQUENCE [LARGE SCALE GENOMIC DNA]</scope>
    <source>
        <strain evidence="2 3">NCTC11291</strain>
    </source>
</reference>
<evidence type="ECO:0000313" key="3">
    <source>
        <dbReference type="Proteomes" id="UP000215144"/>
    </source>
</evidence>
<dbReference type="InterPro" id="IPR016181">
    <property type="entry name" value="Acyl_CoA_acyltransferase"/>
</dbReference>
<dbReference type="InterPro" id="IPR000182">
    <property type="entry name" value="GNAT_dom"/>
</dbReference>
<name>A0A239WC39_STRAI</name>
<organism evidence="2 3">
    <name type="scientific">Streptococcus acidominimus</name>
    <dbReference type="NCBI Taxonomy" id="1326"/>
    <lineage>
        <taxon>Bacteria</taxon>
        <taxon>Bacillati</taxon>
        <taxon>Bacillota</taxon>
        <taxon>Bacilli</taxon>
        <taxon>Lactobacillales</taxon>
        <taxon>Streptococcaceae</taxon>
        <taxon>Streptococcus</taxon>
    </lineage>
</organism>
<proteinExistence type="predicted"/>
<keyword evidence="2" id="KW-0012">Acyltransferase</keyword>
<dbReference type="RefSeq" id="WP_017769609.1">
    <property type="nucleotide sequence ID" value="NZ_LT906454.1"/>
</dbReference>
<dbReference type="CDD" id="cd04301">
    <property type="entry name" value="NAT_SF"/>
    <property type="match status" value="1"/>
</dbReference>